<gene>
    <name evidence="1" type="ORF">PIB30_062119</name>
</gene>
<evidence type="ECO:0000313" key="1">
    <source>
        <dbReference type="EMBL" id="MED6185955.1"/>
    </source>
</evidence>
<protein>
    <submittedName>
        <fullName evidence="1">Uncharacterized protein</fullName>
    </submittedName>
</protein>
<sequence length="165" mass="18983">MGKKSAANKGKAVAEPAKKNQGHEFRCLPKTVAQMFIYLKEYPEKRALVDEMGFGALSYLPNEYLNQRLLRQIYDRYDIYDNTIYSDAAAVSITTEKIGHALGLSLRETHYDIKVDKKKLSQEDIEVYNFFQGTTTVALQNLIKTTPVDTDENKKLWMRAFMLFV</sequence>
<reference evidence="1 2" key="1">
    <citation type="journal article" date="2023" name="Plants (Basel)">
        <title>Bridging the Gap: Combining Genomics and Transcriptomics Approaches to Understand Stylosanthes scabra, an Orphan Legume from the Brazilian Caatinga.</title>
        <authorList>
            <person name="Ferreira-Neto J.R.C."/>
            <person name="da Silva M.D."/>
            <person name="Binneck E."/>
            <person name="de Melo N.F."/>
            <person name="da Silva R.H."/>
            <person name="de Melo A.L.T.M."/>
            <person name="Pandolfi V."/>
            <person name="Bustamante F.O."/>
            <person name="Brasileiro-Vidal A.C."/>
            <person name="Benko-Iseppon A.M."/>
        </authorList>
    </citation>
    <scope>NUCLEOTIDE SEQUENCE [LARGE SCALE GENOMIC DNA]</scope>
    <source>
        <tissue evidence="1">Leaves</tissue>
    </source>
</reference>
<name>A0ABU6WJC8_9FABA</name>
<dbReference type="Proteomes" id="UP001341840">
    <property type="component" value="Unassembled WGS sequence"/>
</dbReference>
<comment type="caution">
    <text evidence="1">The sequence shown here is derived from an EMBL/GenBank/DDBJ whole genome shotgun (WGS) entry which is preliminary data.</text>
</comment>
<proteinExistence type="predicted"/>
<evidence type="ECO:0000313" key="2">
    <source>
        <dbReference type="Proteomes" id="UP001341840"/>
    </source>
</evidence>
<accession>A0ABU6WJC8</accession>
<organism evidence="1 2">
    <name type="scientific">Stylosanthes scabra</name>
    <dbReference type="NCBI Taxonomy" id="79078"/>
    <lineage>
        <taxon>Eukaryota</taxon>
        <taxon>Viridiplantae</taxon>
        <taxon>Streptophyta</taxon>
        <taxon>Embryophyta</taxon>
        <taxon>Tracheophyta</taxon>
        <taxon>Spermatophyta</taxon>
        <taxon>Magnoliopsida</taxon>
        <taxon>eudicotyledons</taxon>
        <taxon>Gunneridae</taxon>
        <taxon>Pentapetalae</taxon>
        <taxon>rosids</taxon>
        <taxon>fabids</taxon>
        <taxon>Fabales</taxon>
        <taxon>Fabaceae</taxon>
        <taxon>Papilionoideae</taxon>
        <taxon>50 kb inversion clade</taxon>
        <taxon>dalbergioids sensu lato</taxon>
        <taxon>Dalbergieae</taxon>
        <taxon>Pterocarpus clade</taxon>
        <taxon>Stylosanthes</taxon>
    </lineage>
</organism>
<keyword evidence="2" id="KW-1185">Reference proteome</keyword>
<dbReference type="EMBL" id="JASCZI010181815">
    <property type="protein sequence ID" value="MED6185955.1"/>
    <property type="molecule type" value="Genomic_DNA"/>
</dbReference>